<evidence type="ECO:0000313" key="2">
    <source>
        <dbReference type="Proteomes" id="UP000219612"/>
    </source>
</evidence>
<dbReference type="RefSeq" id="WP_097328706.1">
    <property type="nucleotide sequence ID" value="NZ_OBDY01000041.1"/>
</dbReference>
<accession>A0A285KKX3</accession>
<evidence type="ECO:0000313" key="1">
    <source>
        <dbReference type="EMBL" id="SNY72056.1"/>
    </source>
</evidence>
<dbReference type="EMBL" id="OBDY01000041">
    <property type="protein sequence ID" value="SNY72056.1"/>
    <property type="molecule type" value="Genomic_DNA"/>
</dbReference>
<keyword evidence="2" id="KW-1185">Reference proteome</keyword>
<proteinExistence type="predicted"/>
<dbReference type="OrthoDB" id="3297125at2"/>
<sequence>MQGDLTQLLGQNLLEGRALTTSREYGLTARPGARVYESRESGVEVLVDDFDRVTTVVLHFSGDYGFKPFSGMIPGRGGTIGRRSKLWAALGRPIAGGAEDEWPFPYFVMRAQYAPDGETLLRLVLGR</sequence>
<dbReference type="AlphaFoldDB" id="A0A285KKX3"/>
<gene>
    <name evidence="1" type="ORF">SAMN05421748_14154</name>
</gene>
<reference evidence="1 2" key="1">
    <citation type="submission" date="2017-09" db="EMBL/GenBank/DDBJ databases">
        <authorList>
            <person name="Ehlers B."/>
            <person name="Leendertz F.H."/>
        </authorList>
    </citation>
    <scope>NUCLEOTIDE SEQUENCE [LARGE SCALE GENOMIC DNA]</scope>
    <source>
        <strain evidence="1 2">CGMCC 4.6857</strain>
    </source>
</reference>
<dbReference type="Proteomes" id="UP000219612">
    <property type="component" value="Unassembled WGS sequence"/>
</dbReference>
<name>A0A285KKX3_9ACTN</name>
<organism evidence="1 2">
    <name type="scientific">Paractinoplanes atraurantiacus</name>
    <dbReference type="NCBI Taxonomy" id="1036182"/>
    <lineage>
        <taxon>Bacteria</taxon>
        <taxon>Bacillati</taxon>
        <taxon>Actinomycetota</taxon>
        <taxon>Actinomycetes</taxon>
        <taxon>Micromonosporales</taxon>
        <taxon>Micromonosporaceae</taxon>
        <taxon>Paractinoplanes</taxon>
    </lineage>
</organism>
<protein>
    <submittedName>
        <fullName evidence="1">Uncharacterized protein</fullName>
    </submittedName>
</protein>